<dbReference type="Pfam" id="PF04338">
    <property type="entry name" value="DUF481"/>
    <property type="match status" value="1"/>
</dbReference>
<feature type="signal peptide" evidence="1">
    <location>
        <begin position="1"/>
        <end position="28"/>
    </location>
</feature>
<reference evidence="3" key="1">
    <citation type="submission" date="2016-10" db="EMBL/GenBank/DDBJ databases">
        <authorList>
            <person name="Varghese N."/>
            <person name="Submissions S."/>
        </authorList>
    </citation>
    <scope>NUCLEOTIDE SEQUENCE [LARGE SCALE GENOMIC DNA]</scope>
    <source>
        <strain evidence="3">CGMCC 1.12402</strain>
    </source>
</reference>
<accession>A0A1I0RIB6</accession>
<name>A0A1I0RIB6_9BACT</name>
<keyword evidence="1" id="KW-0732">Signal</keyword>
<organism evidence="2 3">
    <name type="scientific">Roseivirga pacifica</name>
    <dbReference type="NCBI Taxonomy" id="1267423"/>
    <lineage>
        <taxon>Bacteria</taxon>
        <taxon>Pseudomonadati</taxon>
        <taxon>Bacteroidota</taxon>
        <taxon>Cytophagia</taxon>
        <taxon>Cytophagales</taxon>
        <taxon>Roseivirgaceae</taxon>
        <taxon>Roseivirga</taxon>
    </lineage>
</organism>
<dbReference type="EMBL" id="FOIR01000004">
    <property type="protein sequence ID" value="SEW40667.1"/>
    <property type="molecule type" value="Genomic_DNA"/>
</dbReference>
<dbReference type="AlphaFoldDB" id="A0A1I0RIB6"/>
<evidence type="ECO:0000313" key="3">
    <source>
        <dbReference type="Proteomes" id="UP000199437"/>
    </source>
</evidence>
<proteinExistence type="predicted"/>
<protein>
    <recommendedName>
        <fullName evidence="4">DUF481 domain-containing protein</fullName>
    </recommendedName>
</protein>
<dbReference type="InterPro" id="IPR007433">
    <property type="entry name" value="DUF481"/>
</dbReference>
<dbReference type="OrthoDB" id="1117610at2"/>
<sequence length="354" mass="39628">MNIIAMKPNYLKSLIFSLALLCSYNAAAQIDTLVMPGNNLIVGEIKGMQYGVITIETDYSDDDFTIEWLDVVAIRTQTRFLISLSNGERLNGTVSSYGSEHGVKIHESDGTELADVALEDIVFLNGVESDFWGRMSASIDFGINLTKANNFKQYNARSNVGYRADRWSAGLSYDLLRSSQDETDPIRRQEFGSTFQYYLEQKWYIAGNLNLLSNTEQALDLRRSLKFGGGRSIIKNNKAEWGAIVGIAFLNEEFDNSSLTEPVDPNPRASTEAFIGTNANLFDTGDLSLTSSLYMYPSLTESGRFRTDFSLDVKYDLPLDFYIKTGLTYNYDNQPAEAGNESDYVMSIGFGWEL</sequence>
<evidence type="ECO:0000313" key="2">
    <source>
        <dbReference type="EMBL" id="SEW40667.1"/>
    </source>
</evidence>
<keyword evidence="3" id="KW-1185">Reference proteome</keyword>
<gene>
    <name evidence="2" type="ORF">SAMN05216290_3619</name>
</gene>
<feature type="chain" id="PRO_5011721306" description="DUF481 domain-containing protein" evidence="1">
    <location>
        <begin position="29"/>
        <end position="354"/>
    </location>
</feature>
<dbReference type="Proteomes" id="UP000199437">
    <property type="component" value="Unassembled WGS sequence"/>
</dbReference>
<evidence type="ECO:0000256" key="1">
    <source>
        <dbReference type="SAM" id="SignalP"/>
    </source>
</evidence>
<dbReference type="STRING" id="1267423.SAMN05216290_3619"/>
<evidence type="ECO:0008006" key="4">
    <source>
        <dbReference type="Google" id="ProtNLM"/>
    </source>
</evidence>